<feature type="domain" description="Protein kinase" evidence="1">
    <location>
        <begin position="30"/>
        <end position="321"/>
    </location>
</feature>
<dbReference type="GO" id="GO:0005524">
    <property type="term" value="F:ATP binding"/>
    <property type="evidence" value="ECO:0007669"/>
    <property type="project" value="InterPro"/>
</dbReference>
<evidence type="ECO:0000313" key="2">
    <source>
        <dbReference type="EMBL" id="KAJ1727944.1"/>
    </source>
</evidence>
<sequence>METYFSKLRGLASAAANAVQSKMGRDYEFNLSGQPTGHSGLWTLYEATRRATGQRATVWVFEKQQFFESGLNRQLLNEGGRQRVLSLLTSEASQLARLRHPSVLQVMEPLEDTRTTLMFATEHVLACLEDLITAQRGDTSRSRSGGADDELELDDLAIQKGLLQLCKGLQFLHADAHLVHSNLTPASILVDARGDWKLGGLGFACSAQSGTARGYERDYNMPKHAHPELDYWAPERALDGSVLPAGDVFALGCLAVAAYCGAPPIASNNDIGAYRRELAQLERTNRVARIPDHLATAVHGLLVRDPTKRMTLAQFQSSEYFDNVLVATLRYLEALVEQPADQKIAFMKGLPRVLPQFPARVQRRTVLPLLLANASDRAMLPFILPN</sequence>
<name>A0A9W7Y519_9FUNG</name>
<dbReference type="Pfam" id="PF00069">
    <property type="entry name" value="Pkinase"/>
    <property type="match status" value="1"/>
</dbReference>
<dbReference type="GO" id="GO:0004672">
    <property type="term" value="F:protein kinase activity"/>
    <property type="evidence" value="ECO:0007669"/>
    <property type="project" value="InterPro"/>
</dbReference>
<gene>
    <name evidence="2" type="primary">ppk32_1</name>
    <name evidence="2" type="ORF">LPJ61_004312</name>
</gene>
<reference evidence="2" key="1">
    <citation type="submission" date="2022-07" db="EMBL/GenBank/DDBJ databases">
        <title>Phylogenomic reconstructions and comparative analyses of Kickxellomycotina fungi.</title>
        <authorList>
            <person name="Reynolds N.K."/>
            <person name="Stajich J.E."/>
            <person name="Barry K."/>
            <person name="Grigoriev I.V."/>
            <person name="Crous P."/>
            <person name="Smith M.E."/>
        </authorList>
    </citation>
    <scope>NUCLEOTIDE SEQUENCE</scope>
    <source>
        <strain evidence="2">BCRC 34381</strain>
    </source>
</reference>
<dbReference type="SMART" id="SM00220">
    <property type="entry name" value="S_TKc"/>
    <property type="match status" value="1"/>
</dbReference>
<dbReference type="InterPro" id="IPR011989">
    <property type="entry name" value="ARM-like"/>
</dbReference>
<evidence type="ECO:0000313" key="3">
    <source>
        <dbReference type="Proteomes" id="UP001143981"/>
    </source>
</evidence>
<dbReference type="PANTHER" id="PTHR12984:SF6">
    <property type="entry name" value="SCY1-LIKE PROTEIN 2"/>
    <property type="match status" value="1"/>
</dbReference>
<protein>
    <submittedName>
        <fullName evidence="2">Protein kinase domain-containing protein ppk32</fullName>
    </submittedName>
</protein>
<dbReference type="Proteomes" id="UP001143981">
    <property type="component" value="Unassembled WGS sequence"/>
</dbReference>
<evidence type="ECO:0000259" key="1">
    <source>
        <dbReference type="PROSITE" id="PS50011"/>
    </source>
</evidence>
<dbReference type="CDD" id="cd14011">
    <property type="entry name" value="PK_SCY1_like"/>
    <property type="match status" value="1"/>
</dbReference>
<dbReference type="PANTHER" id="PTHR12984">
    <property type="entry name" value="SCY1-RELATED S/T PROTEIN KINASE-LIKE"/>
    <property type="match status" value="1"/>
</dbReference>
<keyword evidence="2" id="KW-0808">Transferase</keyword>
<dbReference type="AlphaFoldDB" id="A0A9W7Y519"/>
<dbReference type="Gene3D" id="3.30.200.20">
    <property type="entry name" value="Phosphorylase Kinase, domain 1"/>
    <property type="match status" value="1"/>
</dbReference>
<comment type="caution">
    <text evidence="2">The sequence shown here is derived from an EMBL/GenBank/DDBJ whole genome shotgun (WGS) entry which is preliminary data.</text>
</comment>
<dbReference type="EMBL" id="JANBOI010000936">
    <property type="protein sequence ID" value="KAJ1727944.1"/>
    <property type="molecule type" value="Genomic_DNA"/>
</dbReference>
<keyword evidence="2" id="KW-0418">Kinase</keyword>
<dbReference type="InterPro" id="IPR000719">
    <property type="entry name" value="Prot_kinase_dom"/>
</dbReference>
<dbReference type="Gene3D" id="1.10.510.10">
    <property type="entry name" value="Transferase(Phosphotransferase) domain 1"/>
    <property type="match status" value="1"/>
</dbReference>
<dbReference type="OrthoDB" id="79687at2759"/>
<proteinExistence type="predicted"/>
<organism evidence="2 3">
    <name type="scientific">Coemansia biformis</name>
    <dbReference type="NCBI Taxonomy" id="1286918"/>
    <lineage>
        <taxon>Eukaryota</taxon>
        <taxon>Fungi</taxon>
        <taxon>Fungi incertae sedis</taxon>
        <taxon>Zoopagomycota</taxon>
        <taxon>Kickxellomycotina</taxon>
        <taxon>Kickxellomycetes</taxon>
        <taxon>Kickxellales</taxon>
        <taxon>Kickxellaceae</taxon>
        <taxon>Coemansia</taxon>
    </lineage>
</organism>
<feature type="non-terminal residue" evidence="2">
    <location>
        <position position="386"/>
    </location>
</feature>
<accession>A0A9W7Y519</accession>
<dbReference type="InterPro" id="IPR011009">
    <property type="entry name" value="Kinase-like_dom_sf"/>
</dbReference>
<keyword evidence="3" id="KW-1185">Reference proteome</keyword>
<dbReference type="SUPFAM" id="SSF56112">
    <property type="entry name" value="Protein kinase-like (PK-like)"/>
    <property type="match status" value="1"/>
</dbReference>
<dbReference type="PROSITE" id="PS50011">
    <property type="entry name" value="PROTEIN_KINASE_DOM"/>
    <property type="match status" value="1"/>
</dbReference>
<dbReference type="InterPro" id="IPR051177">
    <property type="entry name" value="CIK-Related_Protein"/>
</dbReference>
<dbReference type="Gene3D" id="1.25.10.10">
    <property type="entry name" value="Leucine-rich Repeat Variant"/>
    <property type="match status" value="1"/>
</dbReference>